<dbReference type="SMART" id="SM00387">
    <property type="entry name" value="HATPase_c"/>
    <property type="match status" value="1"/>
</dbReference>
<protein>
    <recommendedName>
        <fullName evidence="2">histidine kinase</fullName>
        <ecNumber evidence="2">2.7.13.3</ecNumber>
    </recommendedName>
</protein>
<dbReference type="GO" id="GO:0005524">
    <property type="term" value="F:ATP binding"/>
    <property type="evidence" value="ECO:0007669"/>
    <property type="project" value="UniProtKB-KW"/>
</dbReference>
<dbReference type="EMBL" id="JABBJJ010000029">
    <property type="protein sequence ID" value="NMO14965.1"/>
    <property type="molecule type" value="Genomic_DNA"/>
</dbReference>
<sequence length="543" mass="59502">MSFLDNLRDYLRELGETSASGTVAPSTDVEPAIVRTQLIHLLERLENTFEVAGQVSAGGVHSKPDIQVLLTRWQEDDAVVRFARRMSALLRQSFGKNANARELREWIEVAIARRLGLQDSLITQTRTFELDRLSMIAFHDVFQPGETINLATLEAYTSAVRATRTGGASVTLTSVGRVFLELTGRDAIRWLLNIETAQSTGPHDEWRVSRDTARDLIRTPHQVFDVLDEKDVLPYHWSTLKRLGALGLISITDEQGTGRIYIDTTPLGLSLLAEVEKEVETPMSILANSLLADLTLTAGEALTHPQSPDADGVRASTAAEATARQARMVAHEIRNTLVPVKTALGALYREVLLEPPSEALTRRRERIDRGIDATFRFIEQLVQLSKLAATPPESFDLLTVIQDALASIEQEAGHRISTSLPDVLPPVSGHRARVVMALANVLRNAAQSVPQQEPLIRIRAEAVDASRAVRVTVEDNGPGVPEAMRRAIFDEGISLRPGGSGLGLALVREVFEKEMRGLVACDASPLGGARFTIRIPVTGVERS</sequence>
<gene>
    <name evidence="8" type="ORF">HG543_08870</name>
</gene>
<evidence type="ECO:0000256" key="6">
    <source>
        <dbReference type="ARBA" id="ARBA00022840"/>
    </source>
</evidence>
<feature type="domain" description="Histidine kinase" evidence="7">
    <location>
        <begin position="328"/>
        <end position="539"/>
    </location>
</feature>
<dbReference type="Pfam" id="PF02518">
    <property type="entry name" value="HATPase_c"/>
    <property type="match status" value="1"/>
</dbReference>
<dbReference type="AlphaFoldDB" id="A0A848LDS3"/>
<evidence type="ECO:0000313" key="8">
    <source>
        <dbReference type="EMBL" id="NMO14965.1"/>
    </source>
</evidence>
<keyword evidence="5 8" id="KW-0418">Kinase</keyword>
<dbReference type="PROSITE" id="PS50109">
    <property type="entry name" value="HIS_KIN"/>
    <property type="match status" value="1"/>
</dbReference>
<organism evidence="8 9">
    <name type="scientific">Pyxidicoccus fallax</name>
    <dbReference type="NCBI Taxonomy" id="394095"/>
    <lineage>
        <taxon>Bacteria</taxon>
        <taxon>Pseudomonadati</taxon>
        <taxon>Myxococcota</taxon>
        <taxon>Myxococcia</taxon>
        <taxon>Myxococcales</taxon>
        <taxon>Cystobacterineae</taxon>
        <taxon>Myxococcaceae</taxon>
        <taxon>Pyxidicoccus</taxon>
    </lineage>
</organism>
<evidence type="ECO:0000256" key="1">
    <source>
        <dbReference type="ARBA" id="ARBA00000085"/>
    </source>
</evidence>
<dbReference type="Proteomes" id="UP000518300">
    <property type="component" value="Unassembled WGS sequence"/>
</dbReference>
<dbReference type="InterPro" id="IPR003594">
    <property type="entry name" value="HATPase_dom"/>
</dbReference>
<name>A0A848LDS3_9BACT</name>
<evidence type="ECO:0000256" key="2">
    <source>
        <dbReference type="ARBA" id="ARBA00012438"/>
    </source>
</evidence>
<reference evidence="8 9" key="1">
    <citation type="submission" date="2020-04" db="EMBL/GenBank/DDBJ databases">
        <title>Draft genome of Pyxidicoccus fallax type strain.</title>
        <authorList>
            <person name="Whitworth D.E."/>
        </authorList>
    </citation>
    <scope>NUCLEOTIDE SEQUENCE [LARGE SCALE GENOMIC DNA]</scope>
    <source>
        <strain evidence="8 9">DSM 14698</strain>
    </source>
</reference>
<dbReference type="SUPFAM" id="SSF47384">
    <property type="entry name" value="Homodimeric domain of signal transducing histidine kinase"/>
    <property type="match status" value="1"/>
</dbReference>
<dbReference type="PANTHER" id="PTHR44936:SF10">
    <property type="entry name" value="SENSOR PROTEIN RSTB"/>
    <property type="match status" value="1"/>
</dbReference>
<comment type="caution">
    <text evidence="8">The sequence shown here is derived from an EMBL/GenBank/DDBJ whole genome shotgun (WGS) entry which is preliminary data.</text>
</comment>
<keyword evidence="9" id="KW-1185">Reference proteome</keyword>
<keyword evidence="6" id="KW-0067">ATP-binding</keyword>
<evidence type="ECO:0000256" key="5">
    <source>
        <dbReference type="ARBA" id="ARBA00022777"/>
    </source>
</evidence>
<dbReference type="RefSeq" id="WP_169344260.1">
    <property type="nucleotide sequence ID" value="NZ_JABBJJ010000029.1"/>
</dbReference>
<dbReference type="InterPro" id="IPR005467">
    <property type="entry name" value="His_kinase_dom"/>
</dbReference>
<comment type="catalytic activity">
    <reaction evidence="1">
        <text>ATP + protein L-histidine = ADP + protein N-phospho-L-histidine.</text>
        <dbReference type="EC" id="2.7.13.3"/>
    </reaction>
</comment>
<accession>A0A848LDS3</accession>
<proteinExistence type="predicted"/>
<evidence type="ECO:0000256" key="3">
    <source>
        <dbReference type="ARBA" id="ARBA00022679"/>
    </source>
</evidence>
<dbReference type="SUPFAM" id="SSF55874">
    <property type="entry name" value="ATPase domain of HSP90 chaperone/DNA topoisomerase II/histidine kinase"/>
    <property type="match status" value="1"/>
</dbReference>
<evidence type="ECO:0000256" key="4">
    <source>
        <dbReference type="ARBA" id="ARBA00022741"/>
    </source>
</evidence>
<dbReference type="PRINTS" id="PR00344">
    <property type="entry name" value="BCTRLSENSOR"/>
</dbReference>
<dbReference type="InterPro" id="IPR050980">
    <property type="entry name" value="2C_sensor_his_kinase"/>
</dbReference>
<evidence type="ECO:0000313" key="9">
    <source>
        <dbReference type="Proteomes" id="UP000518300"/>
    </source>
</evidence>
<dbReference type="PANTHER" id="PTHR44936">
    <property type="entry name" value="SENSOR PROTEIN CREC"/>
    <property type="match status" value="1"/>
</dbReference>
<dbReference type="Gene3D" id="3.30.565.10">
    <property type="entry name" value="Histidine kinase-like ATPase, C-terminal domain"/>
    <property type="match status" value="1"/>
</dbReference>
<dbReference type="EC" id="2.7.13.3" evidence="2"/>
<keyword evidence="3" id="KW-0808">Transferase</keyword>
<dbReference type="InterPro" id="IPR004358">
    <property type="entry name" value="Sig_transdc_His_kin-like_C"/>
</dbReference>
<dbReference type="InterPro" id="IPR036097">
    <property type="entry name" value="HisK_dim/P_sf"/>
</dbReference>
<dbReference type="GO" id="GO:0000155">
    <property type="term" value="F:phosphorelay sensor kinase activity"/>
    <property type="evidence" value="ECO:0007669"/>
    <property type="project" value="InterPro"/>
</dbReference>
<keyword evidence="4" id="KW-0547">Nucleotide-binding</keyword>
<evidence type="ECO:0000259" key="7">
    <source>
        <dbReference type="PROSITE" id="PS50109"/>
    </source>
</evidence>
<dbReference type="InterPro" id="IPR036890">
    <property type="entry name" value="HATPase_C_sf"/>
</dbReference>